<dbReference type="InterPro" id="IPR031157">
    <property type="entry name" value="G_TR_CS"/>
</dbReference>
<evidence type="ECO:0000256" key="6">
    <source>
        <dbReference type="ARBA" id="ARBA00022917"/>
    </source>
</evidence>
<dbReference type="InterPro" id="IPR009001">
    <property type="entry name" value="Transl_elong_EF1A/Init_IF2_C"/>
</dbReference>
<sequence length="440" mass="48449">MSKSKEKPHLNLVVIGHIDHGKSTMMGALLIDTGAVTDREARELEKLAKEYDRESWSFAYVFDKLKEERARGITIDLAFRKFETPGRYFTIIDAPGHADFVKNMITGASQADAAILVVSGKKGEMEVGIAANGQTREHAYLAQTLGVKQLVVAVNKADVYDYSEDRYNEVKESVGDLLKNIGFRVKDVPFVPTSGIAMDNLSKKSDKLSWYDGPTLIEAIDNFTLPEKPLKKPLRIPIQDSYQIKGTGVVPVGRVETGVLKKNDKIIIMPTGFQGEIRSIEMHHEEIDTAEPGDNIGMSIRGINIADASRGDCLGHPDNPPTVINPSGKWTGQIIVIFHPTAIAQGYTPVVHAHTAQVAAKFVSLLKKLDQKTGAVIEDSPKFLKRNEAAIVELSPIKKMCLEKYEDFPEMGRFAVRDMGRTVAVGIVKDLDVGKALEPK</sequence>
<dbReference type="GO" id="GO:0003746">
    <property type="term" value="F:translation elongation factor activity"/>
    <property type="evidence" value="ECO:0007669"/>
    <property type="project" value="UniProtKB-KW"/>
</dbReference>
<dbReference type="FunFam" id="2.40.30.10:FF:000020">
    <property type="entry name" value="Translation elongation factor EF-1"/>
    <property type="match status" value="1"/>
</dbReference>
<dbReference type="CDD" id="cd01883">
    <property type="entry name" value="EF1_alpha"/>
    <property type="match status" value="1"/>
</dbReference>
<dbReference type="InterPro" id="IPR000795">
    <property type="entry name" value="T_Tr_GTP-bd_dom"/>
</dbReference>
<dbReference type="NCBIfam" id="NF008969">
    <property type="entry name" value="PRK12317.1"/>
    <property type="match status" value="1"/>
</dbReference>
<reference evidence="10" key="1">
    <citation type="journal article" date="2015" name="Nature">
        <title>Complex archaea that bridge the gap between prokaryotes and eukaryotes.</title>
        <authorList>
            <person name="Spang A."/>
            <person name="Saw J.H."/>
            <person name="Jorgensen S.L."/>
            <person name="Zaremba-Niedzwiedzka K."/>
            <person name="Martijn J."/>
            <person name="Lind A.E."/>
            <person name="van Eijk R."/>
            <person name="Schleper C."/>
            <person name="Guy L."/>
            <person name="Ettema T.J."/>
        </authorList>
    </citation>
    <scope>NUCLEOTIDE SEQUENCE</scope>
</reference>
<dbReference type="AlphaFoldDB" id="A0A0F9HD12"/>
<keyword evidence="4" id="KW-0251">Elongation factor</keyword>
<protein>
    <recommendedName>
        <fullName evidence="9">Tr-type G domain-containing protein</fullName>
    </recommendedName>
</protein>
<dbReference type="InterPro" id="IPR009000">
    <property type="entry name" value="Transl_B-barrel_sf"/>
</dbReference>
<dbReference type="Pfam" id="PF22594">
    <property type="entry name" value="GTP-eEF1A_C"/>
    <property type="match status" value="1"/>
</dbReference>
<comment type="catalytic activity">
    <reaction evidence="8">
        <text>GTP + H2O = GDP + phosphate + H(+)</text>
        <dbReference type="Rhea" id="RHEA:19669"/>
        <dbReference type="ChEBI" id="CHEBI:15377"/>
        <dbReference type="ChEBI" id="CHEBI:15378"/>
        <dbReference type="ChEBI" id="CHEBI:37565"/>
        <dbReference type="ChEBI" id="CHEBI:43474"/>
        <dbReference type="ChEBI" id="CHEBI:58189"/>
    </reaction>
    <physiologicalReaction direction="left-to-right" evidence="8">
        <dbReference type="Rhea" id="RHEA:19670"/>
    </physiologicalReaction>
</comment>
<dbReference type="PANTHER" id="PTHR23115">
    <property type="entry name" value="TRANSLATION FACTOR"/>
    <property type="match status" value="1"/>
</dbReference>
<gene>
    <name evidence="10" type="ORF">LCGC14_2079160</name>
</gene>
<proteinExistence type="inferred from homology"/>
<evidence type="ECO:0000256" key="3">
    <source>
        <dbReference type="ARBA" id="ARBA00022741"/>
    </source>
</evidence>
<dbReference type="GO" id="GO:0005525">
    <property type="term" value="F:GTP binding"/>
    <property type="evidence" value="ECO:0007669"/>
    <property type="project" value="UniProtKB-KW"/>
</dbReference>
<dbReference type="Gene3D" id="3.40.50.300">
    <property type="entry name" value="P-loop containing nucleotide triphosphate hydrolases"/>
    <property type="match status" value="1"/>
</dbReference>
<evidence type="ECO:0000256" key="4">
    <source>
        <dbReference type="ARBA" id="ARBA00022768"/>
    </source>
</evidence>
<dbReference type="InterPro" id="IPR054696">
    <property type="entry name" value="GTP-eEF1A_C"/>
</dbReference>
<dbReference type="Pfam" id="PF00009">
    <property type="entry name" value="GTP_EFTU"/>
    <property type="match status" value="1"/>
</dbReference>
<comment type="caution">
    <text evidence="10">The sequence shown here is derived from an EMBL/GenBank/DDBJ whole genome shotgun (WGS) entry which is preliminary data.</text>
</comment>
<dbReference type="InterPro" id="IPR004539">
    <property type="entry name" value="Transl_elong_EF1A_euk/arc"/>
</dbReference>
<dbReference type="PROSITE" id="PS51722">
    <property type="entry name" value="G_TR_2"/>
    <property type="match status" value="1"/>
</dbReference>
<dbReference type="HAMAP" id="MF_00118_A">
    <property type="entry name" value="EF_Tu_A"/>
    <property type="match status" value="1"/>
</dbReference>
<evidence type="ECO:0000313" key="10">
    <source>
        <dbReference type="EMBL" id="KKL73012.1"/>
    </source>
</evidence>
<name>A0A0F9HD12_9ZZZZ</name>
<dbReference type="EMBL" id="LAZR01025093">
    <property type="protein sequence ID" value="KKL73012.1"/>
    <property type="molecule type" value="Genomic_DNA"/>
</dbReference>
<dbReference type="CDD" id="cd03705">
    <property type="entry name" value="EF1_alpha_III"/>
    <property type="match status" value="1"/>
</dbReference>
<dbReference type="CDD" id="cd03693">
    <property type="entry name" value="EF1_alpha_II"/>
    <property type="match status" value="1"/>
</dbReference>
<dbReference type="GO" id="GO:0005737">
    <property type="term" value="C:cytoplasm"/>
    <property type="evidence" value="ECO:0007669"/>
    <property type="project" value="UniProtKB-SubCell"/>
</dbReference>
<dbReference type="GO" id="GO:0003924">
    <property type="term" value="F:GTPase activity"/>
    <property type="evidence" value="ECO:0007669"/>
    <property type="project" value="InterPro"/>
</dbReference>
<accession>A0A0F9HD12</accession>
<dbReference type="InterPro" id="IPR004161">
    <property type="entry name" value="EFTu-like_2"/>
</dbReference>
<dbReference type="Pfam" id="PF03144">
    <property type="entry name" value="GTP_EFTU_D2"/>
    <property type="match status" value="1"/>
</dbReference>
<evidence type="ECO:0000259" key="9">
    <source>
        <dbReference type="PROSITE" id="PS51722"/>
    </source>
</evidence>
<feature type="domain" description="Tr-type G" evidence="9">
    <location>
        <begin position="7"/>
        <end position="230"/>
    </location>
</feature>
<dbReference type="FunFam" id="3.40.50.300:FF:000204">
    <property type="entry name" value="Translation elongation factor Tu"/>
    <property type="match status" value="1"/>
</dbReference>
<comment type="subcellular location">
    <subcellularLocation>
        <location evidence="1">Cytoplasm</location>
    </subcellularLocation>
</comment>
<dbReference type="SUPFAM" id="SSF50465">
    <property type="entry name" value="EF-Tu/eEF-1alpha/eIF2-gamma C-terminal domain"/>
    <property type="match status" value="1"/>
</dbReference>
<dbReference type="InterPro" id="IPR027417">
    <property type="entry name" value="P-loop_NTPase"/>
</dbReference>
<dbReference type="SUPFAM" id="SSF50447">
    <property type="entry name" value="Translation proteins"/>
    <property type="match status" value="1"/>
</dbReference>
<keyword evidence="6" id="KW-0648">Protein biosynthesis</keyword>
<dbReference type="Gene3D" id="2.40.30.10">
    <property type="entry name" value="Translation factors"/>
    <property type="match status" value="2"/>
</dbReference>
<dbReference type="FunFam" id="2.40.30.10:FF:000005">
    <property type="entry name" value="Elongation factor 1-alpha"/>
    <property type="match status" value="1"/>
</dbReference>
<evidence type="ECO:0000256" key="7">
    <source>
        <dbReference type="ARBA" id="ARBA00023134"/>
    </source>
</evidence>
<dbReference type="PRINTS" id="PR00315">
    <property type="entry name" value="ELONGATNFCT"/>
</dbReference>
<keyword evidence="3" id="KW-0547">Nucleotide-binding</keyword>
<dbReference type="InterPro" id="IPR050100">
    <property type="entry name" value="TRAFAC_GTPase_members"/>
</dbReference>
<dbReference type="PROSITE" id="PS00301">
    <property type="entry name" value="G_TR_1"/>
    <property type="match status" value="1"/>
</dbReference>
<evidence type="ECO:0000256" key="2">
    <source>
        <dbReference type="ARBA" id="ARBA00022490"/>
    </source>
</evidence>
<dbReference type="NCBIfam" id="TIGR00483">
    <property type="entry name" value="EF-1_alpha"/>
    <property type="match status" value="1"/>
</dbReference>
<organism evidence="10">
    <name type="scientific">marine sediment metagenome</name>
    <dbReference type="NCBI Taxonomy" id="412755"/>
    <lineage>
        <taxon>unclassified sequences</taxon>
        <taxon>metagenomes</taxon>
        <taxon>ecological metagenomes</taxon>
    </lineage>
</organism>
<keyword evidence="5" id="KW-0378">Hydrolase</keyword>
<keyword evidence="7" id="KW-0342">GTP-binding</keyword>
<evidence type="ECO:0000256" key="8">
    <source>
        <dbReference type="ARBA" id="ARBA00049117"/>
    </source>
</evidence>
<evidence type="ECO:0000256" key="5">
    <source>
        <dbReference type="ARBA" id="ARBA00022801"/>
    </source>
</evidence>
<evidence type="ECO:0000256" key="1">
    <source>
        <dbReference type="ARBA" id="ARBA00004496"/>
    </source>
</evidence>
<keyword evidence="2" id="KW-0963">Cytoplasm</keyword>
<dbReference type="SUPFAM" id="SSF52540">
    <property type="entry name" value="P-loop containing nucleoside triphosphate hydrolases"/>
    <property type="match status" value="1"/>
</dbReference>